<organism evidence="3 4">
    <name type="scientific">Pararhizobium mangrovi</name>
    <dbReference type="NCBI Taxonomy" id="2590452"/>
    <lineage>
        <taxon>Bacteria</taxon>
        <taxon>Pseudomonadati</taxon>
        <taxon>Pseudomonadota</taxon>
        <taxon>Alphaproteobacteria</taxon>
        <taxon>Hyphomicrobiales</taxon>
        <taxon>Rhizobiaceae</taxon>
        <taxon>Rhizobium/Agrobacterium group</taxon>
        <taxon>Pararhizobium</taxon>
    </lineage>
</organism>
<evidence type="ECO:0000256" key="1">
    <source>
        <dbReference type="ARBA" id="ARBA00009600"/>
    </source>
</evidence>
<comment type="caution">
    <text evidence="3">The sequence shown here is derived from an EMBL/GenBank/DDBJ whole genome shotgun (WGS) entry which is preliminary data.</text>
</comment>
<dbReference type="Gene3D" id="3.40.1740.10">
    <property type="entry name" value="VC0467-like"/>
    <property type="match status" value="1"/>
</dbReference>
<dbReference type="Pfam" id="PF02622">
    <property type="entry name" value="DUF179"/>
    <property type="match status" value="1"/>
</dbReference>
<dbReference type="PANTHER" id="PTHR30327">
    <property type="entry name" value="UNCHARACTERIZED PROTEIN YQGE"/>
    <property type="match status" value="1"/>
</dbReference>
<dbReference type="GO" id="GO:0005829">
    <property type="term" value="C:cytosol"/>
    <property type="evidence" value="ECO:0007669"/>
    <property type="project" value="TreeGrafter"/>
</dbReference>
<dbReference type="AlphaFoldDB" id="A0A506U4G4"/>
<proteinExistence type="inferred from homology"/>
<dbReference type="NCBIfam" id="NF001268">
    <property type="entry name" value="PRK00228.1-4"/>
    <property type="match status" value="1"/>
</dbReference>
<sequence>MKGFDTAETDTRRGYLDGQLLLAMPGIDSDEFERTVIYVCAHSEDGAMGFVLNRARDMSFSDLLVQLELIEAEDTIRLPSHMRKLQVQAGGPVDTGRGFVLHSHDYLADSTIPVSDELCLTATTDILRAISGGKGPSRATMMLGYASWAPGQLEDEIARNGWLTCPARDELVFDRDLESKYDKVLTLMGINPAMLSTAAGHA</sequence>
<dbReference type="OrthoDB" id="9807486at2"/>
<dbReference type="InterPro" id="IPR003774">
    <property type="entry name" value="AlgH-like"/>
</dbReference>
<protein>
    <recommendedName>
        <fullName evidence="2">UPF0301 protein FJU11_08995</fullName>
    </recommendedName>
</protein>
<dbReference type="Proteomes" id="UP000320314">
    <property type="component" value="Unassembled WGS sequence"/>
</dbReference>
<name>A0A506U4G4_9HYPH</name>
<gene>
    <name evidence="3" type="ORF">FJU11_08995</name>
</gene>
<keyword evidence="4" id="KW-1185">Reference proteome</keyword>
<dbReference type="EMBL" id="VHLH01000014">
    <property type="protein sequence ID" value="TPW28700.1"/>
    <property type="molecule type" value="Genomic_DNA"/>
</dbReference>
<comment type="similarity">
    <text evidence="1 2">Belongs to the UPF0301 (AlgH) family.</text>
</comment>
<dbReference type="RefSeq" id="WP_141166711.1">
    <property type="nucleotide sequence ID" value="NZ_VHLH01000014.1"/>
</dbReference>
<dbReference type="HAMAP" id="MF_00758">
    <property type="entry name" value="UPF0301"/>
    <property type="match status" value="1"/>
</dbReference>
<dbReference type="PANTHER" id="PTHR30327:SF1">
    <property type="entry name" value="UPF0301 PROTEIN YQGE"/>
    <property type="match status" value="1"/>
</dbReference>
<dbReference type="SUPFAM" id="SSF143456">
    <property type="entry name" value="VC0467-like"/>
    <property type="match status" value="1"/>
</dbReference>
<reference evidence="3 4" key="1">
    <citation type="submission" date="2019-06" db="EMBL/GenBank/DDBJ databases">
        <authorList>
            <person name="Li M."/>
        </authorList>
    </citation>
    <scope>NUCLEOTIDE SEQUENCE [LARGE SCALE GENOMIC DNA]</scope>
    <source>
        <strain evidence="3 4">BGMRC6574</strain>
    </source>
</reference>
<evidence type="ECO:0000256" key="2">
    <source>
        <dbReference type="HAMAP-Rule" id="MF_00758"/>
    </source>
</evidence>
<evidence type="ECO:0000313" key="4">
    <source>
        <dbReference type="Proteomes" id="UP000320314"/>
    </source>
</evidence>
<evidence type="ECO:0000313" key="3">
    <source>
        <dbReference type="EMBL" id="TPW28700.1"/>
    </source>
</evidence>
<accession>A0A506U4G4</accession>